<organism evidence="4 5">
    <name type="scientific">Actinomarinicola tropica</name>
    <dbReference type="NCBI Taxonomy" id="2789776"/>
    <lineage>
        <taxon>Bacteria</taxon>
        <taxon>Bacillati</taxon>
        <taxon>Actinomycetota</taxon>
        <taxon>Acidimicrobiia</taxon>
        <taxon>Acidimicrobiales</taxon>
        <taxon>Iamiaceae</taxon>
        <taxon>Actinomarinicola</taxon>
    </lineage>
</organism>
<dbReference type="Pfam" id="PF06155">
    <property type="entry name" value="GBBH-like_N"/>
    <property type="match status" value="1"/>
</dbReference>
<dbReference type="EMBL" id="CP045851">
    <property type="protein sequence ID" value="QGG95091.1"/>
    <property type="molecule type" value="Genomic_DNA"/>
</dbReference>
<evidence type="ECO:0000256" key="2">
    <source>
        <dbReference type="ARBA" id="ARBA00023004"/>
    </source>
</evidence>
<sequence>MRSVERTEVADVTIERERGVTVEFVDGHRCTFELLELRLACPCAGCRAARDKGEQPWPTPRSPLPLSIADAQFVGAWGLSIAWNDGHATGIYPWDALRDWCEKGAAQYPPDSGLGGPAAD</sequence>
<name>A0A5Q2RKI9_9ACTN</name>
<keyword evidence="5" id="KW-1185">Reference proteome</keyword>
<dbReference type="InterPro" id="IPR038492">
    <property type="entry name" value="GBBH-like_N_sf"/>
</dbReference>
<dbReference type="GO" id="GO:0046872">
    <property type="term" value="F:metal ion binding"/>
    <property type="evidence" value="ECO:0007669"/>
    <property type="project" value="UniProtKB-KW"/>
</dbReference>
<dbReference type="Gene3D" id="3.30.2020.30">
    <property type="match status" value="1"/>
</dbReference>
<keyword evidence="1" id="KW-0479">Metal-binding</keyword>
<evidence type="ECO:0000313" key="4">
    <source>
        <dbReference type="EMBL" id="QGG95091.1"/>
    </source>
</evidence>
<dbReference type="PANTHER" id="PTHR35303">
    <property type="entry name" value="OS02G0197800 PROTEIN"/>
    <property type="match status" value="1"/>
</dbReference>
<protein>
    <submittedName>
        <fullName evidence="4">DUF971 domain-containing protein</fullName>
    </submittedName>
</protein>
<evidence type="ECO:0000313" key="5">
    <source>
        <dbReference type="Proteomes" id="UP000334019"/>
    </source>
</evidence>
<proteinExistence type="predicted"/>
<evidence type="ECO:0000256" key="1">
    <source>
        <dbReference type="ARBA" id="ARBA00022723"/>
    </source>
</evidence>
<dbReference type="InterPro" id="IPR010376">
    <property type="entry name" value="GBBH-like_N"/>
</dbReference>
<dbReference type="KEGG" id="atq:GH723_08230"/>
<gene>
    <name evidence="4" type="ORF">GH723_08230</name>
</gene>
<keyword evidence="2" id="KW-0408">Iron</keyword>
<reference evidence="4 5" key="1">
    <citation type="submission" date="2019-11" db="EMBL/GenBank/DDBJ databases">
        <authorList>
            <person name="He Y."/>
        </authorList>
    </citation>
    <scope>NUCLEOTIDE SEQUENCE [LARGE SCALE GENOMIC DNA]</scope>
    <source>
        <strain evidence="4 5">SCSIO 58843</strain>
    </source>
</reference>
<dbReference type="AlphaFoldDB" id="A0A5Q2RKI9"/>
<evidence type="ECO:0000259" key="3">
    <source>
        <dbReference type="Pfam" id="PF06155"/>
    </source>
</evidence>
<dbReference type="Proteomes" id="UP000334019">
    <property type="component" value="Chromosome"/>
</dbReference>
<feature type="domain" description="Gamma-butyrobetaine hydroxylase-like N-terminal" evidence="3">
    <location>
        <begin position="16"/>
        <end position="98"/>
    </location>
</feature>
<accession>A0A5Q2RKI9</accession>